<dbReference type="InterPro" id="IPR036868">
    <property type="entry name" value="TusA-like_sf"/>
</dbReference>
<evidence type="ECO:0000256" key="5">
    <source>
        <dbReference type="ARBA" id="ARBA00023002"/>
    </source>
</evidence>
<dbReference type="Pfam" id="PF02852">
    <property type="entry name" value="Pyr_redox_dim"/>
    <property type="match status" value="1"/>
</dbReference>
<dbReference type="InterPro" id="IPR016156">
    <property type="entry name" value="FAD/NAD-linked_Rdtase_dimer_sf"/>
</dbReference>
<dbReference type="SUPFAM" id="SSF55424">
    <property type="entry name" value="FAD/NAD-linked reductases, dimerisation (C-terminal) domain"/>
    <property type="match status" value="1"/>
</dbReference>
<evidence type="ECO:0000256" key="6">
    <source>
        <dbReference type="ARBA" id="ARBA00023284"/>
    </source>
</evidence>
<dbReference type="EMBL" id="DNWC01000083">
    <property type="protein sequence ID" value="HBJ08561.1"/>
    <property type="molecule type" value="Genomic_DNA"/>
</dbReference>
<dbReference type="InterPro" id="IPR036873">
    <property type="entry name" value="Rhodanese-like_dom_sf"/>
</dbReference>
<dbReference type="GO" id="GO:0016491">
    <property type="term" value="F:oxidoreductase activity"/>
    <property type="evidence" value="ECO:0007669"/>
    <property type="project" value="UniProtKB-KW"/>
</dbReference>
<dbReference type="InterPro" id="IPR036188">
    <property type="entry name" value="FAD/NAD-bd_sf"/>
</dbReference>
<keyword evidence="6" id="KW-0676">Redox-active center</keyword>
<keyword evidence="3" id="KW-0285">Flavoprotein</keyword>
<dbReference type="InterPro" id="IPR023753">
    <property type="entry name" value="FAD/NAD-binding_dom"/>
</dbReference>
<dbReference type="CDD" id="cd01524">
    <property type="entry name" value="RHOD_Pyr_redox"/>
    <property type="match status" value="1"/>
</dbReference>
<dbReference type="Pfam" id="PF01206">
    <property type="entry name" value="TusA"/>
    <property type="match status" value="1"/>
</dbReference>
<dbReference type="InterPro" id="IPR050260">
    <property type="entry name" value="FAD-bd_OxRdtase"/>
</dbReference>
<gene>
    <name evidence="8" type="ORF">DDY73_06100</name>
</gene>
<dbReference type="PRINTS" id="PR00411">
    <property type="entry name" value="PNDRDTASEI"/>
</dbReference>
<accession>A0A354M222</accession>
<dbReference type="PROSITE" id="PS01148">
    <property type="entry name" value="UPF0033"/>
    <property type="match status" value="1"/>
</dbReference>
<dbReference type="SUPFAM" id="SSF51905">
    <property type="entry name" value="FAD/NAD(P)-binding domain"/>
    <property type="match status" value="1"/>
</dbReference>
<dbReference type="InterPro" id="IPR032836">
    <property type="entry name" value="DsrE2-like"/>
</dbReference>
<dbReference type="PRINTS" id="PR00368">
    <property type="entry name" value="FADPNR"/>
</dbReference>
<sequence>MKYLIVGGVAGGATAAARLRRNDEQAEIILFEKGKYISYANCGLPYYIGGIIQDREKLFVQTPEIFGKRFNLDVRTESEVISVDLGQKRVLVRNGKGEEYAESYDKLLLSPGAIPVRPPLPGIDSEGIFTLRNVDDTDDIKKFLQTRDVKKAVVVGGGFIGLEMAENLWHNNIRVSVIEMADQVMTPVDYSTAAIIHEHLRQKGVDLLLNESVISFERTASGLKVNFKSGRVIDTDMVILSIGVRPNNSLAVSAGLKVGERGGIVVDKFLRTSDESVYAVGDVIEYPHPLTGKPWLNFLAVPANRQGRIAADNMSKGNVVMYEGAVGTAIAKVFDMTVATTGLPAKRLAQESIDYCSSITHSGSNAGYYPGAAPMSIKITFDRLTGKLYGAQIVGYQGVDKRIDQFAQVIKHNGTVYDLMTLEHAYAPPFSSAKDPVAIAGYVAGNILEKKMNPFYWRELKTLDRNKVTLLDVRTADEFALCSIEGAKNIPLDELREHLDEIPRNKPVYVYCAVGLRGYLASCILKGNGFQEVKNLSGGYKTYSAVMHSLSPEIPQCEPDAVIQDIDNQKAQKPVGVLTVDACGLQCPGPILKLKKSIDEIAPGERVELISSDPGFLRDSAAWCKQTGHKLIAQTEASGRFSTVVEKNVKKDVDVQSVCSTPKGKTFILFSDDLDKALATFVLANGAAATGGKVTLFFTFWGLNVIKKEIKPKVKKDIFGRMFGFMLPSDSLKLKLSKMNMGGLGRRMMRFLMSKKGVDSLESMRRQALENGVEFIACQMSMDVMGIHPEELLDEVSVGGVATYMAKADESNVNLFI</sequence>
<comment type="cofactor">
    <cofactor evidence="1">
        <name>FAD</name>
        <dbReference type="ChEBI" id="CHEBI:57692"/>
    </cofactor>
</comment>
<dbReference type="InterPro" id="IPR001763">
    <property type="entry name" value="Rhodanese-like_dom"/>
</dbReference>
<evidence type="ECO:0000259" key="7">
    <source>
        <dbReference type="PROSITE" id="PS50206"/>
    </source>
</evidence>
<keyword evidence="5" id="KW-0560">Oxidoreductase</keyword>
<dbReference type="SUPFAM" id="SSF52821">
    <property type="entry name" value="Rhodanese/Cell cycle control phosphatase"/>
    <property type="match status" value="1"/>
</dbReference>
<comment type="similarity">
    <text evidence="2">Belongs to the class-III pyridine nucleotide-disulfide oxidoreductase family.</text>
</comment>
<dbReference type="Gene3D" id="3.40.250.10">
    <property type="entry name" value="Rhodanese-like domain"/>
    <property type="match status" value="1"/>
</dbReference>
<protein>
    <submittedName>
        <fullName evidence="8">Pyridine nucleotide-disulfide oxidoreductase</fullName>
    </submittedName>
</protein>
<organism evidence="8 9">
    <name type="scientific">Coprobacter fastidiosus</name>
    <dbReference type="NCBI Taxonomy" id="1099853"/>
    <lineage>
        <taxon>Bacteria</taxon>
        <taxon>Pseudomonadati</taxon>
        <taxon>Bacteroidota</taxon>
        <taxon>Bacteroidia</taxon>
        <taxon>Bacteroidales</taxon>
        <taxon>Barnesiellaceae</taxon>
        <taxon>Coprobacter</taxon>
    </lineage>
</organism>
<dbReference type="InterPro" id="IPR001455">
    <property type="entry name" value="TusA-like"/>
</dbReference>
<dbReference type="SUPFAM" id="SSF64307">
    <property type="entry name" value="SirA-like"/>
    <property type="match status" value="1"/>
</dbReference>
<feature type="domain" description="Rhodanese" evidence="7">
    <location>
        <begin position="464"/>
        <end position="552"/>
    </location>
</feature>
<dbReference type="SMART" id="SM00450">
    <property type="entry name" value="RHOD"/>
    <property type="match status" value="1"/>
</dbReference>
<dbReference type="SUPFAM" id="SSF75169">
    <property type="entry name" value="DsrEFH-like"/>
    <property type="match status" value="1"/>
</dbReference>
<dbReference type="Gene3D" id="3.40.1260.10">
    <property type="entry name" value="DsrEFH-like"/>
    <property type="match status" value="1"/>
</dbReference>
<proteinExistence type="inferred from homology"/>
<evidence type="ECO:0000313" key="8">
    <source>
        <dbReference type="EMBL" id="HBJ08561.1"/>
    </source>
</evidence>
<reference evidence="8 9" key="1">
    <citation type="journal article" date="2018" name="Nat. Biotechnol.">
        <title>A standardized bacterial taxonomy based on genome phylogeny substantially revises the tree of life.</title>
        <authorList>
            <person name="Parks D.H."/>
            <person name="Chuvochina M."/>
            <person name="Waite D.W."/>
            <person name="Rinke C."/>
            <person name="Skarshewski A."/>
            <person name="Chaumeil P.A."/>
            <person name="Hugenholtz P."/>
        </authorList>
    </citation>
    <scope>NUCLEOTIDE SEQUENCE [LARGE SCALE GENOMIC DNA]</scope>
    <source>
        <strain evidence="8">UBA11482</strain>
    </source>
</reference>
<evidence type="ECO:0000256" key="3">
    <source>
        <dbReference type="ARBA" id="ARBA00022630"/>
    </source>
</evidence>
<dbReference type="Pfam" id="PF07992">
    <property type="entry name" value="Pyr_redox_2"/>
    <property type="match status" value="1"/>
</dbReference>
<dbReference type="Proteomes" id="UP000262954">
    <property type="component" value="Unassembled WGS sequence"/>
</dbReference>
<dbReference type="PANTHER" id="PTHR43429:SF1">
    <property type="entry name" value="NAD(P)H SULFUR OXIDOREDUCTASE (COA-DEPENDENT)"/>
    <property type="match status" value="1"/>
</dbReference>
<name>A0A354M222_9BACT</name>
<comment type="caution">
    <text evidence="8">The sequence shown here is derived from an EMBL/GenBank/DDBJ whole genome shotgun (WGS) entry which is preliminary data.</text>
</comment>
<dbReference type="AlphaFoldDB" id="A0A354M222"/>
<dbReference type="PANTHER" id="PTHR43429">
    <property type="entry name" value="PYRIDINE NUCLEOTIDE-DISULFIDE OXIDOREDUCTASE DOMAIN-CONTAINING"/>
    <property type="match status" value="1"/>
</dbReference>
<dbReference type="PROSITE" id="PS50206">
    <property type="entry name" value="RHODANESE_3"/>
    <property type="match status" value="1"/>
</dbReference>
<dbReference type="Pfam" id="PF13686">
    <property type="entry name" value="DrsE_2"/>
    <property type="match status" value="1"/>
</dbReference>
<dbReference type="Gene3D" id="3.30.110.40">
    <property type="entry name" value="TusA-like domain"/>
    <property type="match status" value="1"/>
</dbReference>
<dbReference type="Pfam" id="PF00581">
    <property type="entry name" value="Rhodanese"/>
    <property type="match status" value="1"/>
</dbReference>
<evidence type="ECO:0000256" key="2">
    <source>
        <dbReference type="ARBA" id="ARBA00009130"/>
    </source>
</evidence>
<evidence type="ECO:0000256" key="1">
    <source>
        <dbReference type="ARBA" id="ARBA00001974"/>
    </source>
</evidence>
<evidence type="ECO:0000256" key="4">
    <source>
        <dbReference type="ARBA" id="ARBA00022827"/>
    </source>
</evidence>
<evidence type="ECO:0000313" key="9">
    <source>
        <dbReference type="Proteomes" id="UP000262954"/>
    </source>
</evidence>
<dbReference type="InterPro" id="IPR004099">
    <property type="entry name" value="Pyr_nucl-diS_OxRdtase_dimer"/>
</dbReference>
<dbReference type="InterPro" id="IPR027396">
    <property type="entry name" value="DsrEFH-like"/>
</dbReference>
<dbReference type="Gene3D" id="3.50.50.60">
    <property type="entry name" value="FAD/NAD(P)-binding domain"/>
    <property type="match status" value="2"/>
</dbReference>
<keyword evidence="4" id="KW-0274">FAD</keyword>